<dbReference type="Gene3D" id="3.90.640.10">
    <property type="entry name" value="Actin, Chain A, domain 4"/>
    <property type="match status" value="1"/>
</dbReference>
<evidence type="ECO:0000313" key="9">
    <source>
        <dbReference type="EMBL" id="OBJ40592.1"/>
    </source>
</evidence>
<proteinExistence type="inferred from homology"/>
<dbReference type="InterPro" id="IPR019674">
    <property type="entry name" value="Lipoprotein_LpqN/LpqT-like"/>
</dbReference>
<dbReference type="GO" id="GO:0005524">
    <property type="term" value="F:ATP binding"/>
    <property type="evidence" value="ECO:0007669"/>
    <property type="project" value="UniProtKB-KW"/>
</dbReference>
<dbReference type="Pfam" id="PF00012">
    <property type="entry name" value="HSP70"/>
    <property type="match status" value="1"/>
</dbReference>
<reference evidence="9 10" key="1">
    <citation type="submission" date="2016-06" db="EMBL/GenBank/DDBJ databases">
        <authorList>
            <person name="Kjaerup R.B."/>
            <person name="Dalgaard T.S."/>
            <person name="Juul-Madsen H.R."/>
        </authorList>
    </citation>
    <scope>NUCLEOTIDE SEQUENCE [LARGE SCALE GENOMIC DNA]</scope>
    <source>
        <strain evidence="9 10">1127319.6</strain>
    </source>
</reference>
<accession>A0A1A3GX23</accession>
<keyword evidence="2" id="KW-0732">Signal</keyword>
<dbReference type="AlphaFoldDB" id="A0A1A3GX23"/>
<comment type="similarity">
    <text evidence="1">Belongs to the heat shock protein 70 family.</text>
</comment>
<keyword evidence="5" id="KW-0346">Stress response</keyword>
<sequence>MSGRSVLGSGWTLAVDFGTTATAAAVREADGRVSGLVLSDGTVTTPSSVLADPNGLLVGTKADSAAGYSLDRYEPTPKRDVGRATVLLGDSEFRPPTLVAAVYAAVIGEAVRQHNHVPPQQLVLTHPVDWTDRRLDVLREAVMLAGTQLDISLPAPLFVPEPVAAATYYARLEASDDERTARIAAATESVGSGDEADEEYFAVYDLGGGTFDATVLSRSSSGFEILATGGIDPLGGFEFDNRLFNYLGQTHYKKLGSSMWQALAHPDPDDPDSGMRRRFLDATVRQVKEDLSGHTQRTVRLPGLAEPVLVTRAEFENLIRSDLQATITELEATLARAGLTPDQLAGIYRIGGSSRIPLVGNLLDQFQRPVHVVDHPKTVVALGAAIDSAESADSADAVAAVEPKVVDTQPMLTPKEILVNAVTLLHRSGRWHEVVAKADELARLDPGDPDPGGMVADAREKLRQADLADRYARGVDLLHQAQWKEAIRTFVAIEDEEPGYRDTSALISAAQKLDETTGSERVSAPQAATQSPSPVMAPRPLTASPQTTGPVPTSGLRSAAESRESRGTTESRGLSRPVIVVGAVAAAAVVVGVMIAIFSGQDSPSSNSPDANSADAGSSLPSLGASSEAARPINTIEDYLKANGIQSVAVAPTTPGAPHIELPVPPGWTRMPEGAGGNYFAVILDAPARPDDAPRFVVTVDKLVGNVDTEKVLALAAGAAQQLPGYKGDPPVRASLSDFPGARFVGHYTRGDQPRMVAQYVVVIPGTDGTYLMRISTDSSDADAGAVLAAAKVFAQKTKITV</sequence>
<keyword evidence="3" id="KW-0547">Nucleotide-binding</keyword>
<dbReference type="PANTHER" id="PTHR19375">
    <property type="entry name" value="HEAT SHOCK PROTEIN 70KDA"/>
    <property type="match status" value="1"/>
</dbReference>
<feature type="region of interest" description="Disordered" evidence="7">
    <location>
        <begin position="601"/>
        <end position="627"/>
    </location>
</feature>
<dbReference type="InterPro" id="IPR018181">
    <property type="entry name" value="Heat_shock_70_CS"/>
</dbReference>
<protein>
    <recommendedName>
        <fullName evidence="11">Molecular chaperone</fullName>
    </recommendedName>
</protein>
<dbReference type="InterPro" id="IPR011990">
    <property type="entry name" value="TPR-like_helical_dom_sf"/>
</dbReference>
<dbReference type="Gene3D" id="3.40.1000.10">
    <property type="entry name" value="Mog1/PsbP, alpha/beta/alpha sandwich"/>
    <property type="match status" value="1"/>
</dbReference>
<name>A0A1A3GX23_MYCMU</name>
<evidence type="ECO:0000256" key="5">
    <source>
        <dbReference type="ARBA" id="ARBA00023016"/>
    </source>
</evidence>
<dbReference type="GO" id="GO:0140662">
    <property type="term" value="F:ATP-dependent protein folding chaperone"/>
    <property type="evidence" value="ECO:0007669"/>
    <property type="project" value="InterPro"/>
</dbReference>
<organism evidence="9 10">
    <name type="scientific">Mycolicibacterium mucogenicum</name>
    <name type="common">Mycobacterium mucogenicum</name>
    <dbReference type="NCBI Taxonomy" id="56689"/>
    <lineage>
        <taxon>Bacteria</taxon>
        <taxon>Bacillati</taxon>
        <taxon>Actinomycetota</taxon>
        <taxon>Actinomycetes</taxon>
        <taxon>Mycobacteriales</taxon>
        <taxon>Mycobacteriaceae</taxon>
        <taxon>Mycolicibacterium</taxon>
    </lineage>
</organism>
<dbReference type="SUPFAM" id="SSF53067">
    <property type="entry name" value="Actin-like ATPase domain"/>
    <property type="match status" value="2"/>
</dbReference>
<dbReference type="Gene3D" id="3.30.420.40">
    <property type="match status" value="2"/>
</dbReference>
<feature type="region of interest" description="Disordered" evidence="7">
    <location>
        <begin position="513"/>
        <end position="573"/>
    </location>
</feature>
<evidence type="ECO:0000256" key="7">
    <source>
        <dbReference type="SAM" id="MobiDB-lite"/>
    </source>
</evidence>
<dbReference type="Pfam" id="PF10738">
    <property type="entry name" value="Lpp-LpqN"/>
    <property type="match status" value="1"/>
</dbReference>
<evidence type="ECO:0000256" key="2">
    <source>
        <dbReference type="ARBA" id="ARBA00022729"/>
    </source>
</evidence>
<evidence type="ECO:0000256" key="8">
    <source>
        <dbReference type="SAM" id="Phobius"/>
    </source>
</evidence>
<dbReference type="OrthoDB" id="9766019at2"/>
<comment type="caution">
    <text evidence="9">The sequence shown here is derived from an EMBL/GenBank/DDBJ whole genome shotgun (WGS) entry which is preliminary data.</text>
</comment>
<feature type="compositionally biased region" description="Basic and acidic residues" evidence="7">
    <location>
        <begin position="560"/>
        <end position="569"/>
    </location>
</feature>
<keyword evidence="4" id="KW-0067">ATP-binding</keyword>
<dbReference type="EMBL" id="LZLC01000153">
    <property type="protein sequence ID" value="OBJ40592.1"/>
    <property type="molecule type" value="Genomic_DNA"/>
</dbReference>
<evidence type="ECO:0000313" key="10">
    <source>
        <dbReference type="Proteomes" id="UP000093898"/>
    </source>
</evidence>
<dbReference type="Proteomes" id="UP000093898">
    <property type="component" value="Unassembled WGS sequence"/>
</dbReference>
<keyword evidence="8" id="KW-0472">Membrane</keyword>
<keyword evidence="8" id="KW-1133">Transmembrane helix</keyword>
<evidence type="ECO:0000256" key="4">
    <source>
        <dbReference type="ARBA" id="ARBA00022840"/>
    </source>
</evidence>
<dbReference type="InterPro" id="IPR013126">
    <property type="entry name" value="Hsp_70_fam"/>
</dbReference>
<dbReference type="PRINTS" id="PR00301">
    <property type="entry name" value="HEATSHOCK70"/>
</dbReference>
<dbReference type="RefSeq" id="WP_064982155.1">
    <property type="nucleotide sequence ID" value="NZ_LZLC01000153.1"/>
</dbReference>
<evidence type="ECO:0008006" key="11">
    <source>
        <dbReference type="Google" id="ProtNLM"/>
    </source>
</evidence>
<evidence type="ECO:0000256" key="3">
    <source>
        <dbReference type="ARBA" id="ARBA00022741"/>
    </source>
</evidence>
<dbReference type="PROSITE" id="PS00329">
    <property type="entry name" value="HSP70_2"/>
    <property type="match status" value="1"/>
</dbReference>
<gene>
    <name evidence="9" type="ORF">A5630_24735</name>
</gene>
<dbReference type="SUPFAM" id="SSF48452">
    <property type="entry name" value="TPR-like"/>
    <property type="match status" value="1"/>
</dbReference>
<evidence type="ECO:0000256" key="1">
    <source>
        <dbReference type="ARBA" id="ARBA00007381"/>
    </source>
</evidence>
<keyword evidence="6" id="KW-0143">Chaperone</keyword>
<dbReference type="InterPro" id="IPR043129">
    <property type="entry name" value="ATPase_NBD"/>
</dbReference>
<evidence type="ECO:0000256" key="6">
    <source>
        <dbReference type="ARBA" id="ARBA00023186"/>
    </source>
</evidence>
<feature type="transmembrane region" description="Helical" evidence="8">
    <location>
        <begin position="578"/>
        <end position="598"/>
    </location>
</feature>
<keyword evidence="8" id="KW-0812">Transmembrane</keyword>